<dbReference type="AlphaFoldDB" id="A0A0E9RTE0"/>
<protein>
    <submittedName>
        <fullName evidence="1">Uncharacterized protein</fullName>
    </submittedName>
</protein>
<proteinExistence type="predicted"/>
<accession>A0A0E9RTE0</accession>
<sequence>MMGLFEGSTAKSEMDKSLKHIHTQLGGNGTNSLLQYILKIAYYKVEILFDFCHYNPYTSTLKICSYFLLFRSFITPLHFH</sequence>
<reference evidence="1" key="1">
    <citation type="submission" date="2014-11" db="EMBL/GenBank/DDBJ databases">
        <authorList>
            <person name="Amaro Gonzalez C."/>
        </authorList>
    </citation>
    <scope>NUCLEOTIDE SEQUENCE</scope>
</reference>
<dbReference type="EMBL" id="GBXM01076163">
    <property type="protein sequence ID" value="JAH32414.1"/>
    <property type="molecule type" value="Transcribed_RNA"/>
</dbReference>
<name>A0A0E9RTE0_ANGAN</name>
<evidence type="ECO:0000313" key="1">
    <source>
        <dbReference type="EMBL" id="JAH32414.1"/>
    </source>
</evidence>
<reference evidence="1" key="2">
    <citation type="journal article" date="2015" name="Fish Shellfish Immunol.">
        <title>Early steps in the European eel (Anguilla anguilla)-Vibrio vulnificus interaction in the gills: Role of the RtxA13 toxin.</title>
        <authorList>
            <person name="Callol A."/>
            <person name="Pajuelo D."/>
            <person name="Ebbesson L."/>
            <person name="Teles M."/>
            <person name="MacKenzie S."/>
            <person name="Amaro C."/>
        </authorList>
    </citation>
    <scope>NUCLEOTIDE SEQUENCE</scope>
</reference>
<organism evidence="1">
    <name type="scientific">Anguilla anguilla</name>
    <name type="common">European freshwater eel</name>
    <name type="synonym">Muraena anguilla</name>
    <dbReference type="NCBI Taxonomy" id="7936"/>
    <lineage>
        <taxon>Eukaryota</taxon>
        <taxon>Metazoa</taxon>
        <taxon>Chordata</taxon>
        <taxon>Craniata</taxon>
        <taxon>Vertebrata</taxon>
        <taxon>Euteleostomi</taxon>
        <taxon>Actinopterygii</taxon>
        <taxon>Neopterygii</taxon>
        <taxon>Teleostei</taxon>
        <taxon>Anguilliformes</taxon>
        <taxon>Anguillidae</taxon>
        <taxon>Anguilla</taxon>
    </lineage>
</organism>